<proteinExistence type="inferred from homology"/>
<name>A0A0L7KUX7_OPEBR</name>
<comment type="caution">
    <text evidence="8">The sequence shown here is derived from an EMBL/GenBank/DDBJ whole genome shotgun (WGS) entry which is preliminary data.</text>
</comment>
<dbReference type="InterPro" id="IPR013126">
    <property type="entry name" value="Hsp_70_fam"/>
</dbReference>
<reference evidence="8 9" key="1">
    <citation type="journal article" date="2015" name="Genome Biol. Evol.">
        <title>The genome of winter moth (Operophtera brumata) provides a genomic perspective on sexual dimorphism and phenology.</title>
        <authorList>
            <person name="Derks M.F."/>
            <person name="Smit S."/>
            <person name="Salis L."/>
            <person name="Schijlen E."/>
            <person name="Bossers A."/>
            <person name="Mateman C."/>
            <person name="Pijl A.S."/>
            <person name="de Ridder D."/>
            <person name="Groenen M.A."/>
            <person name="Visser M.E."/>
            <person name="Megens H.J."/>
        </authorList>
    </citation>
    <scope>NUCLEOTIDE SEQUENCE [LARGE SCALE GENOMIC DNA]</scope>
    <source>
        <strain evidence="8">WM2013NL</strain>
        <tissue evidence="8">Head and thorax</tissue>
    </source>
</reference>
<evidence type="ECO:0000313" key="9">
    <source>
        <dbReference type="Proteomes" id="UP000037510"/>
    </source>
</evidence>
<dbReference type="Gene3D" id="2.60.34.10">
    <property type="entry name" value="Substrate Binding Domain Of DNAk, Chain A, domain 1"/>
    <property type="match status" value="1"/>
</dbReference>
<organism evidence="8 9">
    <name type="scientific">Operophtera brumata</name>
    <name type="common">Winter moth</name>
    <name type="synonym">Phalaena brumata</name>
    <dbReference type="NCBI Taxonomy" id="104452"/>
    <lineage>
        <taxon>Eukaryota</taxon>
        <taxon>Metazoa</taxon>
        <taxon>Ecdysozoa</taxon>
        <taxon>Arthropoda</taxon>
        <taxon>Hexapoda</taxon>
        <taxon>Insecta</taxon>
        <taxon>Pterygota</taxon>
        <taxon>Neoptera</taxon>
        <taxon>Endopterygota</taxon>
        <taxon>Lepidoptera</taxon>
        <taxon>Glossata</taxon>
        <taxon>Ditrysia</taxon>
        <taxon>Geometroidea</taxon>
        <taxon>Geometridae</taxon>
        <taxon>Larentiinae</taxon>
        <taxon>Operophtera</taxon>
    </lineage>
</organism>
<feature type="region of interest" description="Disordered" evidence="7">
    <location>
        <begin position="119"/>
        <end position="164"/>
    </location>
</feature>
<dbReference type="GO" id="GO:0030968">
    <property type="term" value="P:endoplasmic reticulum unfolded protein response"/>
    <property type="evidence" value="ECO:0007669"/>
    <property type="project" value="TreeGrafter"/>
</dbReference>
<dbReference type="GO" id="GO:0034663">
    <property type="term" value="C:endoplasmic reticulum chaperone complex"/>
    <property type="evidence" value="ECO:0007669"/>
    <property type="project" value="TreeGrafter"/>
</dbReference>
<dbReference type="Gene3D" id="1.20.1270.10">
    <property type="match status" value="1"/>
</dbReference>
<keyword evidence="2" id="KW-0547">Nucleotide-binding</keyword>
<feature type="compositionally biased region" description="Basic and acidic residues" evidence="7">
    <location>
        <begin position="397"/>
        <end position="416"/>
    </location>
</feature>
<keyword evidence="3" id="KW-0067">ATP-binding</keyword>
<dbReference type="InterPro" id="IPR029047">
    <property type="entry name" value="HSP70_peptide-bd_sf"/>
</dbReference>
<dbReference type="GO" id="GO:0005524">
    <property type="term" value="F:ATP binding"/>
    <property type="evidence" value="ECO:0007669"/>
    <property type="project" value="UniProtKB-KW"/>
</dbReference>
<dbReference type="PANTHER" id="PTHR45639:SF3">
    <property type="entry name" value="HYPOXIA UP-REGULATED PROTEIN 1"/>
    <property type="match status" value="1"/>
</dbReference>
<evidence type="ECO:0000256" key="3">
    <source>
        <dbReference type="ARBA" id="ARBA00022840"/>
    </source>
</evidence>
<evidence type="ECO:0000313" key="8">
    <source>
        <dbReference type="EMBL" id="KOB67053.1"/>
    </source>
</evidence>
<evidence type="ECO:0000256" key="2">
    <source>
        <dbReference type="ARBA" id="ARBA00022741"/>
    </source>
</evidence>
<feature type="compositionally biased region" description="Acidic residues" evidence="7">
    <location>
        <begin position="425"/>
        <end position="442"/>
    </location>
</feature>
<keyword evidence="9" id="KW-1185">Reference proteome</keyword>
<keyword evidence="6" id="KW-0175">Coiled coil</keyword>
<keyword evidence="4" id="KW-0143">Chaperone</keyword>
<feature type="region of interest" description="Disordered" evidence="7">
    <location>
        <begin position="397"/>
        <end position="455"/>
    </location>
</feature>
<evidence type="ECO:0000256" key="4">
    <source>
        <dbReference type="ARBA" id="ARBA00023186"/>
    </source>
</evidence>
<evidence type="ECO:0000256" key="7">
    <source>
        <dbReference type="SAM" id="MobiDB-lite"/>
    </source>
</evidence>
<feature type="compositionally biased region" description="Basic and acidic residues" evidence="7">
    <location>
        <begin position="120"/>
        <end position="148"/>
    </location>
</feature>
<sequence>MNPYPQKKVITFNKHTDDFSFNVNYAELDHIPSVELQYIGALNLTEVVLSGVGDALSKHTGDNVEHKGIKAHFNLDDSGILNLVNVEFVAEKTVTEDPDESTMAKIGSTISKLFGSEAETLEKPDEKPEENPQEDSQNKTDKPNETSTEKQNTTEPETKPKPKIVVLKETIKSDEQILNLKPLSPDQLSQSKAKIAELNAIDRKRTERETALNNLEAFVVDAQMKVDMEEYAVCGTEEQITEIKKICSETSEWLYDDGYEAATEVFEEKLASLRDKTHPIFYKHWEHSERPDAIAAIRNMLNNSKEFLKMSKNFTKELNSEKDVFTEVEIGVLEKKITETEGWLNTSIKEQKALKKNEEIKLTVESIREKMTNLDREVKYLLNKLKIWRPKKPVKIETENKTEEVVSEPKESKENGETQEIPVTETEEITVEETEAKEEEEILQLGEGKDEHSEL</sequence>
<dbReference type="PANTHER" id="PTHR45639">
    <property type="entry name" value="HSC70CB, ISOFORM G-RELATED"/>
    <property type="match status" value="1"/>
</dbReference>
<feature type="coiled-coil region" evidence="6">
    <location>
        <begin position="357"/>
        <end position="384"/>
    </location>
</feature>
<dbReference type="GO" id="GO:0140662">
    <property type="term" value="F:ATP-dependent protein folding chaperone"/>
    <property type="evidence" value="ECO:0007669"/>
    <property type="project" value="InterPro"/>
</dbReference>
<evidence type="ECO:0000256" key="5">
    <source>
        <dbReference type="ARBA" id="ARBA00040503"/>
    </source>
</evidence>
<evidence type="ECO:0000256" key="6">
    <source>
        <dbReference type="SAM" id="Coils"/>
    </source>
</evidence>
<dbReference type="InterPro" id="IPR029048">
    <property type="entry name" value="HSP70_C_sf"/>
</dbReference>
<evidence type="ECO:0000256" key="1">
    <source>
        <dbReference type="ARBA" id="ARBA00007381"/>
    </source>
</evidence>
<accession>A0A0L7KUX7</accession>
<dbReference type="FunFam" id="1.20.1270.10:FF:000002">
    <property type="entry name" value="Heat shock 70 kDa protein 4"/>
    <property type="match status" value="1"/>
</dbReference>
<protein>
    <recommendedName>
        <fullName evidence="5">Hypoxia up-regulated protein 1</fullName>
    </recommendedName>
</protein>
<dbReference type="EMBL" id="JTDY01005394">
    <property type="protein sequence ID" value="KOB67053.1"/>
    <property type="molecule type" value="Genomic_DNA"/>
</dbReference>
<comment type="similarity">
    <text evidence="1">Belongs to the heat shock protein 70 family.</text>
</comment>
<dbReference type="Proteomes" id="UP000037510">
    <property type="component" value="Unassembled WGS sequence"/>
</dbReference>
<dbReference type="SUPFAM" id="SSF100934">
    <property type="entry name" value="Heat shock protein 70kD (HSP70), C-terminal subdomain"/>
    <property type="match status" value="1"/>
</dbReference>
<gene>
    <name evidence="8" type="ORF">OBRU01_10046</name>
</gene>
<dbReference type="STRING" id="104452.A0A0L7KUX7"/>
<dbReference type="AlphaFoldDB" id="A0A0L7KUX7"/>